<accession>A0A0M4U5D6</accession>
<proteinExistence type="predicted"/>
<feature type="signal peptide" evidence="1">
    <location>
        <begin position="1"/>
        <end position="19"/>
    </location>
</feature>
<keyword evidence="1" id="KW-0732">Signal</keyword>
<organism evidence="2 3">
    <name type="scientific">Psychrobacter urativorans</name>
    <dbReference type="NCBI Taxonomy" id="45610"/>
    <lineage>
        <taxon>Bacteria</taxon>
        <taxon>Pseudomonadati</taxon>
        <taxon>Pseudomonadota</taxon>
        <taxon>Gammaproteobacteria</taxon>
        <taxon>Moraxellales</taxon>
        <taxon>Moraxellaceae</taxon>
        <taxon>Psychrobacter</taxon>
    </lineage>
</organism>
<dbReference type="PROSITE" id="PS51257">
    <property type="entry name" value="PROKAR_LIPOPROTEIN"/>
    <property type="match status" value="1"/>
</dbReference>
<protein>
    <recommendedName>
        <fullName evidence="4">Lipoprotein</fullName>
    </recommendedName>
</protein>
<evidence type="ECO:0000313" key="3">
    <source>
        <dbReference type="Proteomes" id="UP000059847"/>
    </source>
</evidence>
<feature type="chain" id="PRO_5005802468" description="Lipoprotein" evidence="1">
    <location>
        <begin position="20"/>
        <end position="340"/>
    </location>
</feature>
<evidence type="ECO:0000256" key="1">
    <source>
        <dbReference type="SAM" id="SignalP"/>
    </source>
</evidence>
<dbReference type="RefSeq" id="WP_062535179.1">
    <property type="nucleotide sequence ID" value="NZ_CP012678.1"/>
</dbReference>
<sequence>MSITKVFLASSLFVCLLTACVPKQTEDDSDESAAVAAYTLDAVTPDTVDPAEDTANPCLSKWVIQGMKDKIIEQAVDNIQTNYSSNTLDTSVVYDTDIEFSYITKATELESGGWSCSAQANVTYIGNRDSSGNLATQIAKMMNANAFTFSNMGITPYNINEFREIRGNNFSVPIDYKIKTTYAESGEEQQSYHATIGRASAMLAVITALDNRVQQNEARNARYAEQAALGRELSTNQQIHKEDVPKKSNDIETLSQRRELSANKQFYRDDAPKKPSALETLTLAQRRQLSTNQQIYKEGQSKKHIDIEAVSSVEDAYQESSYSAAHSAADEVIIVEEPTK</sequence>
<name>A0A0M4U5D6_9GAMM</name>
<dbReference type="Proteomes" id="UP000059847">
    <property type="component" value="Chromosome"/>
</dbReference>
<evidence type="ECO:0008006" key="4">
    <source>
        <dbReference type="Google" id="ProtNLM"/>
    </source>
</evidence>
<dbReference type="EMBL" id="CP012678">
    <property type="protein sequence ID" value="ALF60119.1"/>
    <property type="molecule type" value="Genomic_DNA"/>
</dbReference>
<evidence type="ECO:0000313" key="2">
    <source>
        <dbReference type="EMBL" id="ALF60119.1"/>
    </source>
</evidence>
<keyword evidence="3" id="KW-1185">Reference proteome</keyword>
<gene>
    <name evidence="2" type="ORF">AOC03_08775</name>
</gene>
<reference evidence="2 3" key="1">
    <citation type="submission" date="2015-09" db="EMBL/GenBank/DDBJ databases">
        <title>Complete genome of Psychrobacter urativorans R10.10B.</title>
        <authorList>
            <person name="See-Too W.S."/>
            <person name="Chan K.G."/>
        </authorList>
    </citation>
    <scope>NUCLEOTIDE SEQUENCE [LARGE SCALE GENOMIC DNA]</scope>
    <source>
        <strain evidence="2 3">R10.10B</strain>
    </source>
</reference>
<dbReference type="KEGG" id="pur:AOC03_08775"/>
<dbReference type="AlphaFoldDB" id="A0A0M4U5D6"/>